<evidence type="ECO:0000313" key="4">
    <source>
        <dbReference type="Proteomes" id="UP000031967"/>
    </source>
</evidence>
<dbReference type="InterPro" id="IPR036291">
    <property type="entry name" value="NAD(P)-bd_dom_sf"/>
</dbReference>
<dbReference type="InterPro" id="IPR028939">
    <property type="entry name" value="P5C_Rdtase_cat_N"/>
</dbReference>
<dbReference type="PANTHER" id="PTHR14239">
    <property type="entry name" value="DUDULIN-RELATED"/>
    <property type="match status" value="1"/>
</dbReference>
<evidence type="ECO:0000259" key="2">
    <source>
        <dbReference type="Pfam" id="PF03807"/>
    </source>
</evidence>
<name>A0ABR5A9X4_9BACL</name>
<gene>
    <name evidence="3" type="ORF">SD70_30675</name>
</gene>
<dbReference type="Proteomes" id="UP000031967">
    <property type="component" value="Unassembled WGS sequence"/>
</dbReference>
<keyword evidence="4" id="KW-1185">Reference proteome</keyword>
<reference evidence="3 4" key="1">
    <citation type="submission" date="2014-12" db="EMBL/GenBank/DDBJ databases">
        <title>Draft genome sequence of Paenibacillus kamchatkensis strain B-2647.</title>
        <authorList>
            <person name="Karlyshev A.V."/>
            <person name="Kudryashova E.B."/>
        </authorList>
    </citation>
    <scope>NUCLEOTIDE SEQUENCE [LARGE SCALE GENOMIC DNA]</scope>
    <source>
        <strain evidence="3 4">VKM B-2647</strain>
    </source>
</reference>
<dbReference type="PANTHER" id="PTHR14239:SF10">
    <property type="entry name" value="REDUCTASE"/>
    <property type="match status" value="1"/>
</dbReference>
<protein>
    <submittedName>
        <fullName evidence="3">NADP oxidoreductase</fullName>
    </submittedName>
</protein>
<comment type="caution">
    <text evidence="3">The sequence shown here is derived from an EMBL/GenBank/DDBJ whole genome shotgun (WGS) entry which is preliminary data.</text>
</comment>
<sequence>MKIAIIGSGHIGGTLGQLWATKGHEVMFGSRDPQSDKLQKLLQRAGPNARAASVRDAIAFGEVILLAVPGTEIERVLAEAGDLGNKILINSTILFDGRSASAEVIRLSGSARVVRAFHTVTWEVLANPQYGPVNATIFMNGDDFEAKQTVARLCQDIGLDPIDAGDSSTSTQIETAVGTFWQILSPQFGRDYALRVLRREA</sequence>
<dbReference type="Gene3D" id="3.40.50.720">
    <property type="entry name" value="NAD(P)-binding Rossmann-like Domain"/>
    <property type="match status" value="1"/>
</dbReference>
<evidence type="ECO:0000313" key="3">
    <source>
        <dbReference type="EMBL" id="KIL37804.1"/>
    </source>
</evidence>
<dbReference type="SUPFAM" id="SSF51735">
    <property type="entry name" value="NAD(P)-binding Rossmann-fold domains"/>
    <property type="match status" value="1"/>
</dbReference>
<keyword evidence="1" id="KW-0560">Oxidoreductase</keyword>
<organism evidence="3 4">
    <name type="scientific">Gordoniibacillus kamchatkensis</name>
    <dbReference type="NCBI Taxonomy" id="1590651"/>
    <lineage>
        <taxon>Bacteria</taxon>
        <taxon>Bacillati</taxon>
        <taxon>Bacillota</taxon>
        <taxon>Bacilli</taxon>
        <taxon>Bacillales</taxon>
        <taxon>Paenibacillaceae</taxon>
        <taxon>Gordoniibacillus</taxon>
    </lineage>
</organism>
<feature type="domain" description="Pyrroline-5-carboxylate reductase catalytic N-terminal" evidence="2">
    <location>
        <begin position="2"/>
        <end position="90"/>
    </location>
</feature>
<dbReference type="RefSeq" id="WP_041052372.1">
    <property type="nucleotide sequence ID" value="NZ_JXAK01000095.1"/>
</dbReference>
<dbReference type="Pfam" id="PF03807">
    <property type="entry name" value="F420_oxidored"/>
    <property type="match status" value="1"/>
</dbReference>
<proteinExistence type="predicted"/>
<dbReference type="EMBL" id="JXAK01000095">
    <property type="protein sequence ID" value="KIL37804.1"/>
    <property type="molecule type" value="Genomic_DNA"/>
</dbReference>
<evidence type="ECO:0000256" key="1">
    <source>
        <dbReference type="ARBA" id="ARBA00023002"/>
    </source>
</evidence>
<accession>A0ABR5A9X4</accession>
<dbReference type="InterPro" id="IPR051267">
    <property type="entry name" value="STEAP_metalloreductase"/>
</dbReference>